<dbReference type="InterPro" id="IPR012132">
    <property type="entry name" value="GMC_OxRdtase"/>
</dbReference>
<evidence type="ECO:0000313" key="10">
    <source>
        <dbReference type="Proteomes" id="UP000654257"/>
    </source>
</evidence>
<dbReference type="SUPFAM" id="SSF51905">
    <property type="entry name" value="FAD/NAD(P)-binding domain"/>
    <property type="match status" value="1"/>
</dbReference>
<reference evidence="9" key="2">
    <citation type="submission" date="2020-09" db="EMBL/GenBank/DDBJ databases">
        <authorList>
            <person name="Sun Q."/>
            <person name="Sedlacek I."/>
        </authorList>
    </citation>
    <scope>NUCLEOTIDE SEQUENCE</scope>
    <source>
        <strain evidence="9">CCM 7905</strain>
    </source>
</reference>
<feature type="binding site" evidence="5">
    <location>
        <position position="216"/>
    </location>
    <ligand>
        <name>FAD</name>
        <dbReference type="ChEBI" id="CHEBI:57692"/>
    </ligand>
</feature>
<accession>A0A917CVA8</accession>
<dbReference type="EMBL" id="BMCU01000001">
    <property type="protein sequence ID" value="GGF97157.1"/>
    <property type="molecule type" value="Genomic_DNA"/>
</dbReference>
<evidence type="ECO:0000313" key="9">
    <source>
        <dbReference type="EMBL" id="GGF97157.1"/>
    </source>
</evidence>
<name>A0A917CVA8_9NOCA</name>
<keyword evidence="4 5" id="KW-0274">FAD</keyword>
<comment type="cofactor">
    <cofactor evidence="1 5">
        <name>FAD</name>
        <dbReference type="ChEBI" id="CHEBI:57692"/>
    </cofactor>
</comment>
<evidence type="ECO:0000256" key="5">
    <source>
        <dbReference type="PIRSR" id="PIRSR000137-2"/>
    </source>
</evidence>
<dbReference type="PANTHER" id="PTHR11552:SF147">
    <property type="entry name" value="CHOLINE DEHYDROGENASE, MITOCHONDRIAL"/>
    <property type="match status" value="1"/>
</dbReference>
<feature type="binding site" evidence="5">
    <location>
        <position position="83"/>
    </location>
    <ligand>
        <name>FAD</name>
        <dbReference type="ChEBI" id="CHEBI:57692"/>
    </ligand>
</feature>
<feature type="domain" description="Glucose-methanol-choline oxidoreductase N-terminal" evidence="7">
    <location>
        <begin position="81"/>
        <end position="104"/>
    </location>
</feature>
<dbReference type="Pfam" id="PF05199">
    <property type="entry name" value="GMC_oxred_C"/>
    <property type="match status" value="1"/>
</dbReference>
<organism evidence="9 10">
    <name type="scientific">Rhodococcoides trifolii</name>
    <dbReference type="NCBI Taxonomy" id="908250"/>
    <lineage>
        <taxon>Bacteria</taxon>
        <taxon>Bacillati</taxon>
        <taxon>Actinomycetota</taxon>
        <taxon>Actinomycetes</taxon>
        <taxon>Mycobacteriales</taxon>
        <taxon>Nocardiaceae</taxon>
        <taxon>Rhodococcoides</taxon>
    </lineage>
</organism>
<dbReference type="InterPro" id="IPR036188">
    <property type="entry name" value="FAD/NAD-bd_sf"/>
</dbReference>
<dbReference type="GO" id="GO:0050660">
    <property type="term" value="F:flavin adenine dinucleotide binding"/>
    <property type="evidence" value="ECO:0007669"/>
    <property type="project" value="InterPro"/>
</dbReference>
<proteinExistence type="inferred from homology"/>
<dbReference type="InterPro" id="IPR007867">
    <property type="entry name" value="GMC_OxRtase_C"/>
</dbReference>
<evidence type="ECO:0000256" key="3">
    <source>
        <dbReference type="ARBA" id="ARBA00022630"/>
    </source>
</evidence>
<evidence type="ECO:0000259" key="7">
    <source>
        <dbReference type="PROSITE" id="PS00623"/>
    </source>
</evidence>
<dbReference type="RefSeq" id="WP_188543444.1">
    <property type="nucleotide sequence ID" value="NZ_BMCU01000001.1"/>
</dbReference>
<reference evidence="9" key="1">
    <citation type="journal article" date="2014" name="Int. J. Syst. Evol. Microbiol.">
        <title>Complete genome sequence of Corynebacterium casei LMG S-19264T (=DSM 44701T), isolated from a smear-ripened cheese.</title>
        <authorList>
            <consortium name="US DOE Joint Genome Institute (JGI-PGF)"/>
            <person name="Walter F."/>
            <person name="Albersmeier A."/>
            <person name="Kalinowski J."/>
            <person name="Ruckert C."/>
        </authorList>
    </citation>
    <scope>NUCLEOTIDE SEQUENCE</scope>
    <source>
        <strain evidence="9">CCM 7905</strain>
    </source>
</reference>
<evidence type="ECO:0000256" key="2">
    <source>
        <dbReference type="ARBA" id="ARBA00010790"/>
    </source>
</evidence>
<evidence type="ECO:0000256" key="1">
    <source>
        <dbReference type="ARBA" id="ARBA00001974"/>
    </source>
</evidence>
<dbReference type="AlphaFoldDB" id="A0A917CVA8"/>
<protein>
    <submittedName>
        <fullName evidence="9">Dehydrogenase</fullName>
    </submittedName>
</protein>
<dbReference type="Gene3D" id="3.30.410.40">
    <property type="match status" value="1"/>
</dbReference>
<evidence type="ECO:0000256" key="6">
    <source>
        <dbReference type="RuleBase" id="RU003968"/>
    </source>
</evidence>
<dbReference type="Gene3D" id="3.50.50.60">
    <property type="entry name" value="FAD/NAD(P)-binding domain"/>
    <property type="match status" value="1"/>
</dbReference>
<dbReference type="GO" id="GO:0016614">
    <property type="term" value="F:oxidoreductase activity, acting on CH-OH group of donors"/>
    <property type="evidence" value="ECO:0007669"/>
    <property type="project" value="InterPro"/>
</dbReference>
<keyword evidence="10" id="KW-1185">Reference proteome</keyword>
<dbReference type="PROSITE" id="PS00624">
    <property type="entry name" value="GMC_OXRED_2"/>
    <property type="match status" value="1"/>
</dbReference>
<dbReference type="NCBIfam" id="TIGR03970">
    <property type="entry name" value="Rv0697"/>
    <property type="match status" value="1"/>
</dbReference>
<dbReference type="Proteomes" id="UP000654257">
    <property type="component" value="Unassembled WGS sequence"/>
</dbReference>
<dbReference type="PROSITE" id="PS00623">
    <property type="entry name" value="GMC_OXRED_1"/>
    <property type="match status" value="1"/>
</dbReference>
<dbReference type="Pfam" id="PF00732">
    <property type="entry name" value="GMC_oxred_N"/>
    <property type="match status" value="1"/>
</dbReference>
<dbReference type="SUPFAM" id="SSF54373">
    <property type="entry name" value="FAD-linked reductases, C-terminal domain"/>
    <property type="match status" value="1"/>
</dbReference>
<comment type="similarity">
    <text evidence="2 6">Belongs to the GMC oxidoreductase family.</text>
</comment>
<dbReference type="InterPro" id="IPR023978">
    <property type="entry name" value="GMC_oxidoreductase_bact"/>
</dbReference>
<dbReference type="PIRSF" id="PIRSF000137">
    <property type="entry name" value="Alcohol_oxidase"/>
    <property type="match status" value="1"/>
</dbReference>
<gene>
    <name evidence="9" type="ORF">GCM10007304_08910</name>
</gene>
<dbReference type="PANTHER" id="PTHR11552">
    <property type="entry name" value="GLUCOSE-METHANOL-CHOLINE GMC OXIDOREDUCTASE"/>
    <property type="match status" value="1"/>
</dbReference>
<evidence type="ECO:0000256" key="4">
    <source>
        <dbReference type="ARBA" id="ARBA00022827"/>
    </source>
</evidence>
<dbReference type="InterPro" id="IPR000172">
    <property type="entry name" value="GMC_OxRdtase_N"/>
</dbReference>
<keyword evidence="3 6" id="KW-0285">Flavoprotein</keyword>
<sequence length="475" mass="50584">MTRRPDVVVIGGGSAGSVFAARISENPDLRVTLLESGRGFDADWPPELLDASTLPIGPGSEWTDVIDVELTPNRPSSIARGRVLGGSGAVNGAYFVRARPEDFAPWPQSQWSWPQVLAAYRRTETDMDFGGADHGSDGPMPVIRSASPTPITESFETACVRNGFTHVPDLNSHTAGDGFGRVPSNVSEGKRINAALAYLVPARNRTNLEIRTETSVGRILFDGTTVVGVEGRDANGPFVLECDRVVLAAGAVRTPGLLMHSGIGPESELRALGIEVLVDLPGVGRGVRDHPEVAVPYSLPHNSIGGTPLQSVLHHDGLELRPFSSSFDRMIAGLPVSDPSIGVALMNPTSRGDIVVPRDPYEPPRIRYRYLESADDRDALAAGVELARSLLATMGFEPDAPAALTSRLGTSLHLCGSARMGDDDSAVVDERCRVRGVDGLSVVDTSVFASVPSRGPHASALMVAERAAELYRHRL</sequence>
<comment type="caution">
    <text evidence="9">The sequence shown here is derived from an EMBL/GenBank/DDBJ whole genome shotgun (WGS) entry which is preliminary data.</text>
</comment>
<feature type="domain" description="Glucose-methanol-choline oxidoreductase N-terminal" evidence="8">
    <location>
        <begin position="250"/>
        <end position="264"/>
    </location>
</feature>
<evidence type="ECO:0000259" key="8">
    <source>
        <dbReference type="PROSITE" id="PS00624"/>
    </source>
</evidence>